<proteinExistence type="predicted"/>
<feature type="non-terminal residue" evidence="5">
    <location>
        <position position="1"/>
    </location>
</feature>
<evidence type="ECO:0000256" key="1">
    <source>
        <dbReference type="ARBA" id="ARBA00004141"/>
    </source>
</evidence>
<keyword evidence="6" id="KW-1185">Reference proteome</keyword>
<keyword evidence="3" id="KW-1133">Transmembrane helix</keyword>
<evidence type="ECO:0000256" key="3">
    <source>
        <dbReference type="ARBA" id="ARBA00022989"/>
    </source>
</evidence>
<dbReference type="PROSITE" id="PS01221">
    <property type="entry name" value="PMP22_1"/>
    <property type="match status" value="1"/>
</dbReference>
<reference evidence="5 6" key="1">
    <citation type="submission" date="2019-09" db="EMBL/GenBank/DDBJ databases">
        <title>Bird 10,000 Genomes (B10K) Project - Family phase.</title>
        <authorList>
            <person name="Zhang G."/>
        </authorList>
    </citation>
    <scope>NUCLEOTIDE SEQUENCE [LARGE SCALE GENOMIC DNA]</scope>
    <source>
        <strain evidence="5">B10K-DU-001-02</strain>
        <tissue evidence="5">Muscle</tissue>
    </source>
</reference>
<evidence type="ECO:0000256" key="4">
    <source>
        <dbReference type="ARBA" id="ARBA00023136"/>
    </source>
</evidence>
<dbReference type="Proteomes" id="UP000591535">
    <property type="component" value="Unassembled WGS sequence"/>
</dbReference>
<evidence type="ECO:0000313" key="5">
    <source>
        <dbReference type="EMBL" id="NXG21521.1"/>
    </source>
</evidence>
<keyword evidence="2" id="KW-0812">Transmembrane</keyword>
<gene>
    <name evidence="5" type="primary">Pmp22</name>
    <name evidence="5" type="ORF">GRAVAR_R01016</name>
</gene>
<feature type="non-terminal residue" evidence="5">
    <location>
        <position position="56"/>
    </location>
</feature>
<comment type="subcellular location">
    <subcellularLocation>
        <location evidence="1">Membrane</location>
        <topology evidence="1">Multi-pass membrane protein</topology>
    </subcellularLocation>
</comment>
<comment type="caution">
    <text evidence="5">The sequence shown here is derived from an EMBL/GenBank/DDBJ whole genome shotgun (WGS) entry which is preliminary data.</text>
</comment>
<sequence>MLLLLLGIIVLHVTVLVLLFVSTIVSQWLVNSEHTADLWQNCTSGTVFQCLASSTN</sequence>
<protein>
    <submittedName>
        <fullName evidence="5">PMP22 protein</fullName>
    </submittedName>
</protein>
<dbReference type="Pfam" id="PF00822">
    <property type="entry name" value="PMP22_Claudin"/>
    <property type="match status" value="1"/>
</dbReference>
<dbReference type="GO" id="GO:0016020">
    <property type="term" value="C:membrane"/>
    <property type="evidence" value="ECO:0007669"/>
    <property type="project" value="UniProtKB-SubCell"/>
</dbReference>
<accession>A0A7K9A084</accession>
<organism evidence="5 6">
    <name type="scientific">Grallaria varia</name>
    <name type="common">variegated antpitta</name>
    <dbReference type="NCBI Taxonomy" id="117165"/>
    <lineage>
        <taxon>Eukaryota</taxon>
        <taxon>Metazoa</taxon>
        <taxon>Chordata</taxon>
        <taxon>Craniata</taxon>
        <taxon>Vertebrata</taxon>
        <taxon>Euteleostomi</taxon>
        <taxon>Archelosauria</taxon>
        <taxon>Archosauria</taxon>
        <taxon>Dinosauria</taxon>
        <taxon>Saurischia</taxon>
        <taxon>Theropoda</taxon>
        <taxon>Coelurosauria</taxon>
        <taxon>Aves</taxon>
        <taxon>Neognathae</taxon>
        <taxon>Neoaves</taxon>
        <taxon>Telluraves</taxon>
        <taxon>Australaves</taxon>
        <taxon>Passeriformes</taxon>
        <taxon>Formicariidae</taxon>
        <taxon>Grallaria</taxon>
    </lineage>
</organism>
<name>A0A7K9A084_9PASS</name>
<evidence type="ECO:0000313" key="6">
    <source>
        <dbReference type="Proteomes" id="UP000591535"/>
    </source>
</evidence>
<dbReference type="AlphaFoldDB" id="A0A7K9A084"/>
<dbReference type="InterPro" id="IPR004031">
    <property type="entry name" value="PMP22/EMP/MP20/Claudin"/>
</dbReference>
<evidence type="ECO:0000256" key="2">
    <source>
        <dbReference type="ARBA" id="ARBA00022692"/>
    </source>
</evidence>
<keyword evidence="4" id="KW-0472">Membrane</keyword>
<dbReference type="InterPro" id="IPR004032">
    <property type="entry name" value="PMP22_EMP_MP20"/>
</dbReference>
<dbReference type="EMBL" id="VWZG01008673">
    <property type="protein sequence ID" value="NXG21521.1"/>
    <property type="molecule type" value="Genomic_DNA"/>
</dbReference>